<dbReference type="OrthoDB" id="4307003at2"/>
<evidence type="ECO:0000313" key="3">
    <source>
        <dbReference type="Proteomes" id="UP000267164"/>
    </source>
</evidence>
<evidence type="ECO:0000313" key="2">
    <source>
        <dbReference type="EMBL" id="AYF78073.1"/>
    </source>
</evidence>
<dbReference type="InterPro" id="IPR020945">
    <property type="entry name" value="DMSO/NO3_reduct_chaperone"/>
</dbReference>
<sequence>MRRKSGAPGLSEAQRSTAWQVQSLLLGYPDEALLDSLPLLARAVSALPEAVAAPLQRVLDYLETTRPLTVATRYVDTFDHRKRFSPYLTWFFCGDTRRRGMALLKIKQVYLAAGLVPGDDELPDHLAVALEFASAHPEPGRRLLEEHRAGIEVIRMALRDADSPWAGVLESVSATLRPLHGEERAAVVRLIAAGPPEEGVGLEPFAPPAHQPAMLGMPHLIGGRR</sequence>
<dbReference type="PANTHER" id="PTHR43680:SF2">
    <property type="entry name" value="NITRATE REDUCTASE MOLYBDENUM COFACTOR ASSEMBLY CHAPERONE NARJ"/>
    <property type="match status" value="1"/>
</dbReference>
<dbReference type="Proteomes" id="UP000267164">
    <property type="component" value="Chromosome"/>
</dbReference>
<dbReference type="PANTHER" id="PTHR43680">
    <property type="entry name" value="NITRATE REDUCTASE MOLYBDENUM COFACTOR ASSEMBLY CHAPERONE"/>
    <property type="match status" value="1"/>
</dbReference>
<dbReference type="EMBL" id="CP032568">
    <property type="protein sequence ID" value="AYF78073.1"/>
    <property type="molecule type" value="Genomic_DNA"/>
</dbReference>
<dbReference type="NCBIfam" id="TIGR00684">
    <property type="entry name" value="narJ"/>
    <property type="match status" value="1"/>
</dbReference>
<dbReference type="InterPro" id="IPR003765">
    <property type="entry name" value="NO3_reductase_chaperone_NarJ"/>
</dbReference>
<proteinExistence type="predicted"/>
<keyword evidence="1" id="KW-0534">Nitrate assimilation</keyword>
<dbReference type="SUPFAM" id="SSF89155">
    <property type="entry name" value="TorD-like"/>
    <property type="match status" value="1"/>
</dbReference>
<dbReference type="RefSeq" id="WP_120743156.1">
    <property type="nucleotide sequence ID" value="NZ_CP032568.1"/>
</dbReference>
<dbReference type="InterPro" id="IPR036411">
    <property type="entry name" value="TorD-like_sf"/>
</dbReference>
<dbReference type="GO" id="GO:0051082">
    <property type="term" value="F:unfolded protein binding"/>
    <property type="evidence" value="ECO:0007669"/>
    <property type="project" value="InterPro"/>
</dbReference>
<evidence type="ECO:0000256" key="1">
    <source>
        <dbReference type="ARBA" id="ARBA00023063"/>
    </source>
</evidence>
<accession>A0A386ZLB4</accession>
<dbReference type="KEGG" id="nyu:D7D52_34400"/>
<protein>
    <submittedName>
        <fullName evidence="2">Nitrate reductase molybdenum cofactor assembly chaperone</fullName>
    </submittedName>
</protein>
<keyword evidence="3" id="KW-1185">Reference proteome</keyword>
<dbReference type="GO" id="GO:0042128">
    <property type="term" value="P:nitrate assimilation"/>
    <property type="evidence" value="ECO:0007669"/>
    <property type="project" value="UniProtKB-KW"/>
</dbReference>
<dbReference type="Pfam" id="PF02613">
    <property type="entry name" value="Nitrate_red_del"/>
    <property type="match status" value="1"/>
</dbReference>
<dbReference type="AlphaFoldDB" id="A0A386ZLB4"/>
<gene>
    <name evidence="2" type="primary">narJ</name>
    <name evidence="2" type="ORF">D7D52_34400</name>
</gene>
<dbReference type="Gene3D" id="1.10.3480.10">
    <property type="entry name" value="TorD-like"/>
    <property type="match status" value="1"/>
</dbReference>
<reference evidence="2 3" key="1">
    <citation type="submission" date="2018-09" db="EMBL/GenBank/DDBJ databases">
        <title>Nocardia yunnanensis sp. nov., an actinomycete isolated from a soil sample.</title>
        <authorList>
            <person name="Zhang J."/>
        </authorList>
    </citation>
    <scope>NUCLEOTIDE SEQUENCE [LARGE SCALE GENOMIC DNA]</scope>
    <source>
        <strain evidence="2 3">CFHS0054</strain>
    </source>
</reference>
<dbReference type="GO" id="GO:0016530">
    <property type="term" value="F:metallochaperone activity"/>
    <property type="evidence" value="ECO:0007669"/>
    <property type="project" value="TreeGrafter"/>
</dbReference>
<organism evidence="2 3">
    <name type="scientific">Nocardia yunnanensis</name>
    <dbReference type="NCBI Taxonomy" id="2382165"/>
    <lineage>
        <taxon>Bacteria</taxon>
        <taxon>Bacillati</taxon>
        <taxon>Actinomycetota</taxon>
        <taxon>Actinomycetes</taxon>
        <taxon>Mycobacteriales</taxon>
        <taxon>Nocardiaceae</taxon>
        <taxon>Nocardia</taxon>
    </lineage>
</organism>
<dbReference type="GO" id="GO:0051131">
    <property type="term" value="P:chaperone-mediated protein complex assembly"/>
    <property type="evidence" value="ECO:0007669"/>
    <property type="project" value="InterPro"/>
</dbReference>
<name>A0A386ZLB4_9NOCA</name>